<dbReference type="CDD" id="cd00093">
    <property type="entry name" value="HTH_XRE"/>
    <property type="match status" value="1"/>
</dbReference>
<organism evidence="3 4">
    <name type="scientific">Murinocardiopsis flavida</name>
    <dbReference type="NCBI Taxonomy" id="645275"/>
    <lineage>
        <taxon>Bacteria</taxon>
        <taxon>Bacillati</taxon>
        <taxon>Actinomycetota</taxon>
        <taxon>Actinomycetes</taxon>
        <taxon>Streptosporangiales</taxon>
        <taxon>Nocardiopsidaceae</taxon>
        <taxon>Murinocardiopsis</taxon>
    </lineage>
</organism>
<evidence type="ECO:0000259" key="2">
    <source>
        <dbReference type="PROSITE" id="PS50943"/>
    </source>
</evidence>
<reference evidence="3 4" key="1">
    <citation type="submission" date="2018-03" db="EMBL/GenBank/DDBJ databases">
        <title>Genomic Encyclopedia of Archaeal and Bacterial Type Strains, Phase II (KMG-II): from individual species to whole genera.</title>
        <authorList>
            <person name="Goeker M."/>
        </authorList>
    </citation>
    <scope>NUCLEOTIDE SEQUENCE [LARGE SCALE GENOMIC DNA]</scope>
    <source>
        <strain evidence="3 4">DSM 45312</strain>
    </source>
</reference>
<sequence>MARTPRRTLTGSPGGSPCASGDREGRVAGYVLKIARQAVSLTQEEFAERIGVDVTTIQGWESGRRPLMAATAGTYLGVRHHLLRLGASPRLLGQLDTAMEADRFIGYVLGTDGPIDLDRHPLATWVITRPFTDLVGWTFTGTAPGAIADTAPRLRRGPAPAGPRLAADERRHFLTHLRDAAEQSAPDTAAGALLRRQAHYVAGFDATSETVAWLAVMQRAEQRRLRTGDWSPSWAVVRSGAHTLARQGDGDALPQFIGVHIETDACEIANLNYWAYWLGEIGDPKLSDTFMVELDLDDWRGDRMLAHLAAKLDPANVYVDVVVHTLWSLITRKPDLLTPRTAADLAPACARLVDEGVISPQSHRELSEVLYALRMIHRR</sequence>
<proteinExistence type="predicted"/>
<evidence type="ECO:0000313" key="4">
    <source>
        <dbReference type="Proteomes" id="UP000240542"/>
    </source>
</evidence>
<dbReference type="AlphaFoldDB" id="A0A2P8CVL0"/>
<dbReference type="SUPFAM" id="SSF47413">
    <property type="entry name" value="lambda repressor-like DNA-binding domains"/>
    <property type="match status" value="1"/>
</dbReference>
<feature type="domain" description="HTH cro/C1-type" evidence="2">
    <location>
        <begin position="32"/>
        <end position="65"/>
    </location>
</feature>
<dbReference type="InterPro" id="IPR001387">
    <property type="entry name" value="Cro/C1-type_HTH"/>
</dbReference>
<dbReference type="InterPro" id="IPR010982">
    <property type="entry name" value="Lambda_DNA-bd_dom_sf"/>
</dbReference>
<dbReference type="RefSeq" id="WP_106586357.1">
    <property type="nucleotide sequence ID" value="NZ_PYGA01000028.1"/>
</dbReference>
<gene>
    <name evidence="3" type="ORF">CLV63_12868</name>
</gene>
<dbReference type="PROSITE" id="PS50943">
    <property type="entry name" value="HTH_CROC1"/>
    <property type="match status" value="1"/>
</dbReference>
<feature type="region of interest" description="Disordered" evidence="1">
    <location>
        <begin position="1"/>
        <end position="22"/>
    </location>
</feature>
<evidence type="ECO:0000313" key="3">
    <source>
        <dbReference type="EMBL" id="PSK88980.1"/>
    </source>
</evidence>
<accession>A0A2P8CVL0</accession>
<dbReference type="Proteomes" id="UP000240542">
    <property type="component" value="Unassembled WGS sequence"/>
</dbReference>
<dbReference type="OrthoDB" id="4509586at2"/>
<keyword evidence="4" id="KW-1185">Reference proteome</keyword>
<dbReference type="Gene3D" id="1.10.260.40">
    <property type="entry name" value="lambda repressor-like DNA-binding domains"/>
    <property type="match status" value="1"/>
</dbReference>
<name>A0A2P8CVL0_9ACTN</name>
<dbReference type="EMBL" id="PYGA01000028">
    <property type="protein sequence ID" value="PSK88980.1"/>
    <property type="molecule type" value="Genomic_DNA"/>
</dbReference>
<dbReference type="GO" id="GO:0003677">
    <property type="term" value="F:DNA binding"/>
    <property type="evidence" value="ECO:0007669"/>
    <property type="project" value="InterPro"/>
</dbReference>
<comment type="caution">
    <text evidence="3">The sequence shown here is derived from an EMBL/GenBank/DDBJ whole genome shotgun (WGS) entry which is preliminary data.</text>
</comment>
<dbReference type="Pfam" id="PF01381">
    <property type="entry name" value="HTH_3"/>
    <property type="match status" value="1"/>
</dbReference>
<protein>
    <submittedName>
        <fullName evidence="3">Helix-turn-helix protein</fullName>
    </submittedName>
</protein>
<dbReference type="SMART" id="SM00530">
    <property type="entry name" value="HTH_XRE"/>
    <property type="match status" value="1"/>
</dbReference>
<evidence type="ECO:0000256" key="1">
    <source>
        <dbReference type="SAM" id="MobiDB-lite"/>
    </source>
</evidence>